<keyword evidence="8 13" id="KW-0812">Transmembrane</keyword>
<evidence type="ECO:0000256" key="6">
    <source>
        <dbReference type="ARBA" id="ARBA00022475"/>
    </source>
</evidence>
<evidence type="ECO:0000256" key="7">
    <source>
        <dbReference type="ARBA" id="ARBA00022519"/>
    </source>
</evidence>
<keyword evidence="9 12" id="KW-0201">Cytochrome c-type biogenesis</keyword>
<keyword evidence="11 12" id="KW-0472">Membrane</keyword>
<evidence type="ECO:0000256" key="10">
    <source>
        <dbReference type="ARBA" id="ARBA00022989"/>
    </source>
</evidence>
<keyword evidence="7 12" id="KW-0997">Cell inner membrane</keyword>
<evidence type="ECO:0000256" key="11">
    <source>
        <dbReference type="ARBA" id="ARBA00023136"/>
    </source>
</evidence>
<dbReference type="GO" id="GO:0005886">
    <property type="term" value="C:plasma membrane"/>
    <property type="evidence" value="ECO:0007669"/>
    <property type="project" value="UniProtKB-SubCell"/>
</dbReference>
<comment type="similarity">
    <text evidence="3 12">Belongs to the CcmB/CycW/HelB family.</text>
</comment>
<dbReference type="NCBIfam" id="TIGR01190">
    <property type="entry name" value="ccmB"/>
    <property type="match status" value="1"/>
</dbReference>
<proteinExistence type="inferred from homology"/>
<accession>A0A928V6J3</accession>
<dbReference type="EMBL" id="PRDL01000001">
    <property type="protein sequence ID" value="MBE8717474.1"/>
    <property type="molecule type" value="Genomic_DNA"/>
</dbReference>
<comment type="caution">
    <text evidence="14">The sequence shown here is derived from an EMBL/GenBank/DDBJ whole genome shotgun (WGS) entry which is preliminary data.</text>
</comment>
<name>A0A928V6J3_9GAMM</name>
<evidence type="ECO:0000256" key="3">
    <source>
        <dbReference type="ARBA" id="ARBA00010544"/>
    </source>
</evidence>
<evidence type="ECO:0000313" key="15">
    <source>
        <dbReference type="Proteomes" id="UP000652567"/>
    </source>
</evidence>
<feature type="transmembrane region" description="Helical" evidence="13">
    <location>
        <begin position="137"/>
        <end position="162"/>
    </location>
</feature>
<keyword evidence="15" id="KW-1185">Reference proteome</keyword>
<organism evidence="14 15">
    <name type="scientific">Cellvibrio polysaccharolyticus</name>
    <dbReference type="NCBI Taxonomy" id="2082724"/>
    <lineage>
        <taxon>Bacteria</taxon>
        <taxon>Pseudomonadati</taxon>
        <taxon>Pseudomonadota</taxon>
        <taxon>Gammaproteobacteria</taxon>
        <taxon>Cellvibrionales</taxon>
        <taxon>Cellvibrionaceae</taxon>
        <taxon>Cellvibrio</taxon>
    </lineage>
</organism>
<feature type="transmembrane region" description="Helical" evidence="13">
    <location>
        <begin position="169"/>
        <end position="195"/>
    </location>
</feature>
<keyword evidence="10 13" id="KW-1133">Transmembrane helix</keyword>
<dbReference type="GO" id="GO:0017004">
    <property type="term" value="P:cytochrome complex assembly"/>
    <property type="evidence" value="ECO:0007669"/>
    <property type="project" value="UniProtKB-KW"/>
</dbReference>
<keyword evidence="5 12" id="KW-0813">Transport</keyword>
<dbReference type="Proteomes" id="UP000652567">
    <property type="component" value="Unassembled WGS sequence"/>
</dbReference>
<dbReference type="InterPro" id="IPR003544">
    <property type="entry name" value="Cyt_c_biogenesis_CcmB"/>
</dbReference>
<dbReference type="InterPro" id="IPR026031">
    <property type="entry name" value="Cyt_c_CcmB_bac"/>
</dbReference>
<dbReference type="GO" id="GO:1903607">
    <property type="term" value="P:cytochrome c biosynthetic process"/>
    <property type="evidence" value="ECO:0007669"/>
    <property type="project" value="TreeGrafter"/>
</dbReference>
<keyword evidence="6 12" id="KW-1003">Cell membrane</keyword>
<evidence type="ECO:0000256" key="13">
    <source>
        <dbReference type="SAM" id="Phobius"/>
    </source>
</evidence>
<evidence type="ECO:0000313" key="14">
    <source>
        <dbReference type="EMBL" id="MBE8717474.1"/>
    </source>
</evidence>
<feature type="transmembrane region" description="Helical" evidence="13">
    <location>
        <begin position="201"/>
        <end position="226"/>
    </location>
</feature>
<dbReference type="PANTHER" id="PTHR30070:SF1">
    <property type="entry name" value="CYTOCHROME C BIOGENESIS B-RELATED"/>
    <property type="match status" value="1"/>
</dbReference>
<comment type="function">
    <text evidence="1 12">Required for the export of heme to the periplasm for the biogenesis of c-type cytochromes.</text>
</comment>
<evidence type="ECO:0000256" key="1">
    <source>
        <dbReference type="ARBA" id="ARBA00002442"/>
    </source>
</evidence>
<sequence>MTTDLQTISSFSGFKATFRRDLLLALRQRGELLNPLVFFLIAVSLIPLGVGPQSQLLSVLAPGVLWVMALLATLLSLDGLFRSDFEDGSLEQMLIAPQPLYLTVLAKIVVHWLTTGLPLMLLAPLLGLMLSLPTPGFVPLCLSLFIGTACMSLVGAVGAALTTGIGRGGLLLSLIVMPFYIPVLIFGTSLVQYGINGSPYTVQVAMLGALLALSIVLAPLAAAGALRISTQ</sequence>
<comment type="subcellular location">
    <subcellularLocation>
        <location evidence="2">Cell inner membrane</location>
        <topology evidence="2">Multi-pass membrane protein</topology>
    </subcellularLocation>
</comment>
<dbReference type="RefSeq" id="WP_193909343.1">
    <property type="nucleotide sequence ID" value="NZ_PRDL01000001.1"/>
</dbReference>
<dbReference type="GO" id="GO:0015232">
    <property type="term" value="F:heme transmembrane transporter activity"/>
    <property type="evidence" value="ECO:0007669"/>
    <property type="project" value="InterPro"/>
</dbReference>
<evidence type="ECO:0000256" key="5">
    <source>
        <dbReference type="ARBA" id="ARBA00022448"/>
    </source>
</evidence>
<feature type="transmembrane region" description="Helical" evidence="13">
    <location>
        <begin position="32"/>
        <end position="50"/>
    </location>
</feature>
<evidence type="ECO:0000256" key="12">
    <source>
        <dbReference type="PIRNR" id="PIRNR002764"/>
    </source>
</evidence>
<feature type="transmembrane region" description="Helical" evidence="13">
    <location>
        <begin position="100"/>
        <end position="125"/>
    </location>
</feature>
<evidence type="ECO:0000256" key="9">
    <source>
        <dbReference type="ARBA" id="ARBA00022748"/>
    </source>
</evidence>
<dbReference type="PIRSF" id="PIRSF002764">
    <property type="entry name" value="CcmB"/>
    <property type="match status" value="1"/>
</dbReference>
<feature type="transmembrane region" description="Helical" evidence="13">
    <location>
        <begin position="56"/>
        <end position="80"/>
    </location>
</feature>
<evidence type="ECO:0000256" key="4">
    <source>
        <dbReference type="ARBA" id="ARBA00016452"/>
    </source>
</evidence>
<dbReference type="PRINTS" id="PR01414">
    <property type="entry name" value="CCMBBIOGNSIS"/>
</dbReference>
<dbReference type="Pfam" id="PF03379">
    <property type="entry name" value="CcmB"/>
    <property type="match status" value="1"/>
</dbReference>
<evidence type="ECO:0000256" key="2">
    <source>
        <dbReference type="ARBA" id="ARBA00004429"/>
    </source>
</evidence>
<evidence type="ECO:0000256" key="8">
    <source>
        <dbReference type="ARBA" id="ARBA00022692"/>
    </source>
</evidence>
<dbReference type="PANTHER" id="PTHR30070">
    <property type="entry name" value="HEME EXPORTER PROTEIN B"/>
    <property type="match status" value="1"/>
</dbReference>
<gene>
    <name evidence="14" type="primary">ccmB</name>
    <name evidence="14" type="ORF">C4F51_09760</name>
</gene>
<protein>
    <recommendedName>
        <fullName evidence="4 12">Heme exporter protein B</fullName>
    </recommendedName>
</protein>
<reference evidence="14" key="1">
    <citation type="submission" date="2018-07" db="EMBL/GenBank/DDBJ databases">
        <title>Genome assembly of strain Ka43.</title>
        <authorList>
            <person name="Kukolya J."/>
            <person name="Nagy I."/>
            <person name="Horvath B."/>
            <person name="Toth A."/>
        </authorList>
    </citation>
    <scope>NUCLEOTIDE SEQUENCE</scope>
    <source>
        <strain evidence="14">KB43</strain>
    </source>
</reference>
<dbReference type="AlphaFoldDB" id="A0A928V6J3"/>